<evidence type="ECO:0000256" key="21">
    <source>
        <dbReference type="ARBA" id="ARBA00023288"/>
    </source>
</evidence>
<keyword evidence="33" id="KW-1185">Reference proteome</keyword>
<keyword evidence="15" id="KW-0130">Cell adhesion</keyword>
<gene>
    <name evidence="32" type="primary">ABL2</name>
</gene>
<feature type="region of interest" description="Disordered" evidence="28">
    <location>
        <begin position="556"/>
        <end position="621"/>
    </location>
</feature>
<dbReference type="SMART" id="SM00252">
    <property type="entry name" value="SH2"/>
    <property type="match status" value="1"/>
</dbReference>
<evidence type="ECO:0000256" key="7">
    <source>
        <dbReference type="ARBA" id="ARBA00022679"/>
    </source>
</evidence>
<keyword evidence="12 26" id="KW-0067">ATP-binding</keyword>
<evidence type="ECO:0000256" key="8">
    <source>
        <dbReference type="ARBA" id="ARBA00022707"/>
    </source>
</evidence>
<evidence type="ECO:0000256" key="15">
    <source>
        <dbReference type="ARBA" id="ARBA00022889"/>
    </source>
</evidence>
<dbReference type="GO" id="GO:0004715">
    <property type="term" value="F:non-membrane spanning protein tyrosine kinase activity"/>
    <property type="evidence" value="ECO:0007669"/>
    <property type="project" value="UniProtKB-EC"/>
</dbReference>
<keyword evidence="16" id="KW-0007">Acetylation</keyword>
<evidence type="ECO:0000256" key="12">
    <source>
        <dbReference type="ARBA" id="ARBA00022840"/>
    </source>
</evidence>
<feature type="binding site" evidence="26">
    <location>
        <position position="296"/>
    </location>
    <ligand>
        <name>ATP</name>
        <dbReference type="ChEBI" id="CHEBI:30616"/>
    </ligand>
</feature>
<dbReference type="PROSITE" id="PS50001">
    <property type="entry name" value="SH2"/>
    <property type="match status" value="1"/>
</dbReference>
<name>A0A8B9WX05_BOSMU</name>
<dbReference type="InterPro" id="IPR036860">
    <property type="entry name" value="SH2_dom_sf"/>
</dbReference>
<evidence type="ECO:0000256" key="22">
    <source>
        <dbReference type="ARBA" id="ARBA00051245"/>
    </source>
</evidence>
<dbReference type="Gene3D" id="3.30.200.20">
    <property type="entry name" value="Phosphorylase Kinase, domain 1"/>
    <property type="match status" value="1"/>
</dbReference>
<feature type="region of interest" description="Disordered" evidence="28">
    <location>
        <begin position="633"/>
        <end position="659"/>
    </location>
</feature>
<feature type="region of interest" description="Disordered" evidence="28">
    <location>
        <begin position="1057"/>
        <end position="1123"/>
    </location>
</feature>
<dbReference type="PROSITE" id="PS00109">
    <property type="entry name" value="PROTEIN_KINASE_TYR"/>
    <property type="match status" value="1"/>
</dbReference>
<keyword evidence="10 26" id="KW-0547">Nucleotide-binding</keyword>
<dbReference type="PRINTS" id="PR00401">
    <property type="entry name" value="SH2DOMAIN"/>
</dbReference>
<keyword evidence="8" id="KW-0519">Myristate</keyword>
<dbReference type="InterPro" id="IPR017441">
    <property type="entry name" value="Protein_kinase_ATP_BS"/>
</dbReference>
<feature type="compositionally biased region" description="Basic and acidic residues" evidence="28">
    <location>
        <begin position="650"/>
        <end position="659"/>
    </location>
</feature>
<comment type="subunit">
    <text evidence="23">Interacts with PSMA7. Interacts with CTTN. Found in a complex with ABL1, ABL2, CRK and UNC119; leading to the inhibition of CRK phosphorylation by ABL kinases.</text>
</comment>
<evidence type="ECO:0000256" key="5">
    <source>
        <dbReference type="ARBA" id="ARBA00022490"/>
    </source>
</evidence>
<evidence type="ECO:0000256" key="3">
    <source>
        <dbReference type="ARBA" id="ARBA00004245"/>
    </source>
</evidence>
<evidence type="ECO:0000256" key="24">
    <source>
        <dbReference type="PROSITE-ProRule" id="PRU00191"/>
    </source>
</evidence>
<dbReference type="GO" id="GO:0000287">
    <property type="term" value="F:magnesium ion binding"/>
    <property type="evidence" value="ECO:0007669"/>
    <property type="project" value="Ensembl"/>
</dbReference>
<sequence>MGQQVGRVGEAPGLQQSQPRGIRGSSAARPSGRRRDLVGRTAEAGFNIFTQHEALHRPYGCDVEPQALNEAIRWSSKENLLGATESDPNLFVALYDFVASGDNTLSITKGEKLRVLGYNQNGEWSEVRSKNGQGWVPSNYITPVNSLEKHSWYHGPVSRSAAEYLLSSLINGSFLVRESESSPGQLSISLRYEGRVYHYRINTTTDGKVYVTAESRFSTLAELVHHHSTVADGLVTTLHYPAPKCNKPTVYGVSPIHDKWEMERTDITMKHKLGGGQYGEVYVGVWKKYSLTVAVKTLKEDTMEVEEFLKEAAVMKEIKHPNLVQLLGVCTLEPPFYIVTEYMPYGNLLDYLRECNREEVTAVVLLYMATQISSAMEYLEKKNFIHRDLAARNCLVGENHVVKVADFGLSRLMTGDTYTAHAGAKFPIKWTAPESLAYNTFSIKSDVWAFGVLLWEIATYGMSPYPGIDLSQVYDLLEKGYRMEQPEGCPPKVYELMRACWKWSPADRPSFAETHQAFETMFHDSSISEEVAEELGRAAAASSVVPYLPRLPLLPSKTRTLKKQGENKENIEGAQDATENSASSSAPGFIRSAQAPSGSPALPRKQRDKSPSSLLEDAKETCFTRDRKGGFFSSFMKKRNAPTPPKRSSSFREMENQPHKKYELTGLPEQDRMAMTLPRNCQRSKLQLERTVSTSSQPEENVDRANDTLPKKSEEGAAPTRERPKAKLLPRGGTALPLRTPSGDPATTEKDSPGLGVAGVAAAPKSKERNGGARLGMAGVPEDGEQTGWASPAKTAAVLPTTHNHKVPVLISPTLKHTPADVQLIGTDSQGNKFKLLSEHQVTSSGDKDRPRRVKPKCAPPPPPVMRLLQHPSVCSDSTEEPAAPTAVQPKSETQEGGKKAAPGAVPTSGKAGRPVMPPPQVPLPTSSGSPAKMANGTAGTKVALRKTKQAAEKISADKISKEALLECADLLSSAITEPVPNSQLVDTGHQLLDYCSGYVDCIPQTRNKFAFREAVSKLELSLQELQVSSAAGVPGKPKVCPAPPPVMRLLQHPSVCSDSTEEPAAPTAVQPKSETQEGGKKAAPGAVPTSGKAGRPVMPPPQVPLPTSSGSPAKMANGTAGTKVALRKTKQAAEKISADKISKEALLECADLLSSAITEPVPNSQLVDTGHQLLDYCSGYVDCIPQTRNKFAFREAVSKLELSLQELQVSSAAAGVPGANPVLNNLLSCVQEISDVVQR</sequence>
<dbReference type="InterPro" id="IPR000719">
    <property type="entry name" value="Prot_kinase_dom"/>
</dbReference>
<keyword evidence="20" id="KW-0206">Cytoskeleton</keyword>
<evidence type="ECO:0000256" key="19">
    <source>
        <dbReference type="ARBA" id="ARBA00023211"/>
    </source>
</evidence>
<dbReference type="GO" id="GO:0007155">
    <property type="term" value="P:cell adhesion"/>
    <property type="evidence" value="ECO:0007669"/>
    <property type="project" value="UniProtKB-KW"/>
</dbReference>
<dbReference type="PROSITE" id="PS00107">
    <property type="entry name" value="PROTEIN_KINASE_ATP"/>
    <property type="match status" value="1"/>
</dbReference>
<dbReference type="GO" id="GO:0030155">
    <property type="term" value="P:regulation of cell adhesion"/>
    <property type="evidence" value="ECO:0007669"/>
    <property type="project" value="UniProtKB-ARBA"/>
</dbReference>
<evidence type="ECO:0000256" key="18">
    <source>
        <dbReference type="ARBA" id="ARBA00023137"/>
    </source>
</evidence>
<dbReference type="InterPro" id="IPR011009">
    <property type="entry name" value="Kinase-like_dom_sf"/>
</dbReference>
<dbReference type="InterPro" id="IPR000980">
    <property type="entry name" value="SH2"/>
</dbReference>
<dbReference type="InterPro" id="IPR036028">
    <property type="entry name" value="SH3-like_dom_sf"/>
</dbReference>
<evidence type="ECO:0000256" key="4">
    <source>
        <dbReference type="ARBA" id="ARBA00022443"/>
    </source>
</evidence>
<evidence type="ECO:0000256" key="2">
    <source>
        <dbReference type="ARBA" id="ARBA00001946"/>
    </source>
</evidence>
<dbReference type="SUPFAM" id="SSF50044">
    <property type="entry name" value="SH3-domain"/>
    <property type="match status" value="1"/>
</dbReference>
<dbReference type="Ensembl" id="ENSBGRT00000015664.1">
    <property type="protein sequence ID" value="ENSBGRP00000013578.1"/>
    <property type="gene ID" value="ENSBGRG00000008350.1"/>
</dbReference>
<dbReference type="PRINTS" id="PR00109">
    <property type="entry name" value="TYRKINASE"/>
</dbReference>
<dbReference type="GO" id="GO:0010976">
    <property type="term" value="P:positive regulation of neuron projection development"/>
    <property type="evidence" value="ECO:0007669"/>
    <property type="project" value="Ensembl"/>
</dbReference>
<evidence type="ECO:0000259" key="30">
    <source>
        <dbReference type="PROSITE" id="PS50002"/>
    </source>
</evidence>
<evidence type="ECO:0000256" key="13">
    <source>
        <dbReference type="ARBA" id="ARBA00022842"/>
    </source>
</evidence>
<feature type="compositionally biased region" description="Low complexity" evidence="28">
    <location>
        <begin position="20"/>
        <end position="30"/>
    </location>
</feature>
<reference evidence="32" key="2">
    <citation type="submission" date="2025-08" db="UniProtKB">
        <authorList>
            <consortium name="Ensembl"/>
        </authorList>
    </citation>
    <scope>IDENTIFICATION</scope>
</reference>
<dbReference type="Pfam" id="PF00017">
    <property type="entry name" value="SH2"/>
    <property type="match status" value="1"/>
</dbReference>
<dbReference type="PROSITE" id="PS50011">
    <property type="entry name" value="PROTEIN_KINASE_DOM"/>
    <property type="match status" value="1"/>
</dbReference>
<dbReference type="EC" id="2.7.10.2" evidence="27"/>
<evidence type="ECO:0000256" key="26">
    <source>
        <dbReference type="PROSITE-ProRule" id="PRU10141"/>
    </source>
</evidence>
<dbReference type="Pfam" id="PF08919">
    <property type="entry name" value="F_actin_bind"/>
    <property type="match status" value="2"/>
</dbReference>
<evidence type="ECO:0000313" key="32">
    <source>
        <dbReference type="Ensembl" id="ENSBGRP00000013578.1"/>
    </source>
</evidence>
<dbReference type="InterPro" id="IPR008266">
    <property type="entry name" value="Tyr_kinase_AS"/>
</dbReference>
<dbReference type="FunFam" id="3.30.200.20:FF:000037">
    <property type="entry name" value="Tyrosine-protein kinase"/>
    <property type="match status" value="1"/>
</dbReference>
<keyword evidence="14" id="KW-0832">Ubl conjugation</keyword>
<feature type="domain" description="SH3" evidence="30">
    <location>
        <begin position="86"/>
        <end position="146"/>
    </location>
</feature>
<evidence type="ECO:0000256" key="16">
    <source>
        <dbReference type="ARBA" id="ARBA00022990"/>
    </source>
</evidence>
<evidence type="ECO:0000256" key="27">
    <source>
        <dbReference type="RuleBase" id="RU362096"/>
    </source>
</evidence>
<dbReference type="GO" id="GO:0007200">
    <property type="term" value="P:phospholipase C-activating G protein-coupled receptor signaling pathway"/>
    <property type="evidence" value="ECO:0007669"/>
    <property type="project" value="Ensembl"/>
</dbReference>
<comment type="catalytic activity">
    <reaction evidence="22 27">
        <text>L-tyrosyl-[protein] + ATP = O-phospho-L-tyrosyl-[protein] + ADP + H(+)</text>
        <dbReference type="Rhea" id="RHEA:10596"/>
        <dbReference type="Rhea" id="RHEA-COMP:10136"/>
        <dbReference type="Rhea" id="RHEA-COMP:20101"/>
        <dbReference type="ChEBI" id="CHEBI:15378"/>
        <dbReference type="ChEBI" id="CHEBI:30616"/>
        <dbReference type="ChEBI" id="CHEBI:46858"/>
        <dbReference type="ChEBI" id="CHEBI:61978"/>
        <dbReference type="ChEBI" id="CHEBI:456216"/>
        <dbReference type="EC" id="2.7.10.2"/>
    </reaction>
</comment>
<dbReference type="FunFam" id="2.30.30.40:FF:000010">
    <property type="entry name" value="Tyrosine-protein kinase"/>
    <property type="match status" value="1"/>
</dbReference>
<keyword evidence="11 27" id="KW-0418">Kinase</keyword>
<dbReference type="SMART" id="SM00219">
    <property type="entry name" value="TyrKc"/>
    <property type="match status" value="1"/>
</dbReference>
<keyword evidence="6" id="KW-0597">Phosphoprotein</keyword>
<dbReference type="GO" id="GO:0008047">
    <property type="term" value="F:enzyme activator activity"/>
    <property type="evidence" value="ECO:0007669"/>
    <property type="project" value="Ensembl"/>
</dbReference>
<dbReference type="InterPro" id="IPR001452">
    <property type="entry name" value="SH3_domain"/>
</dbReference>
<keyword evidence="17 24" id="KW-0727">SH2 domain</keyword>
<dbReference type="SUPFAM" id="SSF55550">
    <property type="entry name" value="SH2 domain"/>
    <property type="match status" value="1"/>
</dbReference>
<dbReference type="InterPro" id="IPR015015">
    <property type="entry name" value="F-actin-binding"/>
</dbReference>
<feature type="domain" description="SH2" evidence="29">
    <location>
        <begin position="152"/>
        <end position="242"/>
    </location>
</feature>
<evidence type="ECO:0000256" key="23">
    <source>
        <dbReference type="ARBA" id="ARBA00064245"/>
    </source>
</evidence>
<keyword evidence="18 27" id="KW-0829">Tyrosine-protein kinase</keyword>
<proteinExistence type="inferred from homology"/>
<dbReference type="FunFam" id="1.10.510.10:FF:000070">
    <property type="entry name" value="Tyrosine-protein kinase"/>
    <property type="match status" value="1"/>
</dbReference>
<dbReference type="Pfam" id="PF00018">
    <property type="entry name" value="SH3_1"/>
    <property type="match status" value="1"/>
</dbReference>
<feature type="compositionally biased region" description="Polar residues" evidence="28">
    <location>
        <begin position="679"/>
        <end position="699"/>
    </location>
</feature>
<dbReference type="GO" id="GO:0034599">
    <property type="term" value="P:cellular response to oxidative stress"/>
    <property type="evidence" value="ECO:0007669"/>
    <property type="project" value="Ensembl"/>
</dbReference>
<feature type="compositionally biased region" description="Polar residues" evidence="28">
    <location>
        <begin position="577"/>
        <end position="586"/>
    </location>
</feature>
<dbReference type="PANTHER" id="PTHR24418">
    <property type="entry name" value="TYROSINE-PROTEIN KINASE"/>
    <property type="match status" value="1"/>
</dbReference>
<keyword evidence="21" id="KW-0449">Lipoprotein</keyword>
<dbReference type="GO" id="GO:0071300">
    <property type="term" value="P:cellular response to retinoic acid"/>
    <property type="evidence" value="ECO:0007669"/>
    <property type="project" value="Ensembl"/>
</dbReference>
<dbReference type="Pfam" id="PF07714">
    <property type="entry name" value="PK_Tyr_Ser-Thr"/>
    <property type="match status" value="1"/>
</dbReference>
<comment type="similarity">
    <text evidence="27">Belongs to the protein kinase superfamily. Tyr protein kinase family.</text>
</comment>
<evidence type="ECO:0000256" key="9">
    <source>
        <dbReference type="ARBA" id="ARBA00022723"/>
    </source>
</evidence>
<feature type="domain" description="Protein kinase" evidence="31">
    <location>
        <begin position="267"/>
        <end position="518"/>
    </location>
</feature>
<dbReference type="AlphaFoldDB" id="A0A8B9WX05"/>
<keyword evidence="13" id="KW-0460">Magnesium</keyword>
<comment type="subcellular location">
    <subcellularLocation>
        <location evidence="3">Cytoplasm</location>
        <location evidence="3">Cytoskeleton</location>
    </subcellularLocation>
</comment>
<accession>A0A8B9WX05</accession>
<dbReference type="GO" id="GO:0030145">
    <property type="term" value="F:manganese ion binding"/>
    <property type="evidence" value="ECO:0007669"/>
    <property type="project" value="Ensembl"/>
</dbReference>
<dbReference type="GO" id="GO:0005737">
    <property type="term" value="C:cytoplasm"/>
    <property type="evidence" value="ECO:0007669"/>
    <property type="project" value="UniProtKB-ARBA"/>
</dbReference>
<evidence type="ECO:0000259" key="31">
    <source>
        <dbReference type="PROSITE" id="PS50011"/>
    </source>
</evidence>
<dbReference type="GO" id="GO:0007204">
    <property type="term" value="P:positive regulation of cytosolic calcium ion concentration"/>
    <property type="evidence" value="ECO:0007669"/>
    <property type="project" value="Ensembl"/>
</dbReference>
<dbReference type="Gene3D" id="2.30.30.40">
    <property type="entry name" value="SH3 Domains"/>
    <property type="match status" value="1"/>
</dbReference>
<feature type="region of interest" description="Disordered" evidence="28">
    <location>
        <begin position="1"/>
        <end position="36"/>
    </location>
</feature>
<comment type="cofactor">
    <cofactor evidence="1">
        <name>Mn(2+)</name>
        <dbReference type="ChEBI" id="CHEBI:29035"/>
    </cofactor>
</comment>
<evidence type="ECO:0000256" key="25">
    <source>
        <dbReference type="PROSITE-ProRule" id="PRU00192"/>
    </source>
</evidence>
<dbReference type="GO" id="GO:0019899">
    <property type="term" value="F:enzyme binding"/>
    <property type="evidence" value="ECO:0007669"/>
    <property type="project" value="Ensembl"/>
</dbReference>
<dbReference type="GO" id="GO:0015629">
    <property type="term" value="C:actin cytoskeleton"/>
    <property type="evidence" value="ECO:0007669"/>
    <property type="project" value="UniProtKB-ARBA"/>
</dbReference>
<comment type="cofactor">
    <cofactor evidence="2">
        <name>Mg(2+)</name>
        <dbReference type="ChEBI" id="CHEBI:18420"/>
    </cofactor>
</comment>
<evidence type="ECO:0000256" key="14">
    <source>
        <dbReference type="ARBA" id="ARBA00022843"/>
    </source>
</evidence>
<evidence type="ECO:0000256" key="11">
    <source>
        <dbReference type="ARBA" id="ARBA00022777"/>
    </source>
</evidence>
<evidence type="ECO:0000256" key="6">
    <source>
        <dbReference type="ARBA" id="ARBA00022553"/>
    </source>
</evidence>
<dbReference type="Gene3D" id="3.30.505.10">
    <property type="entry name" value="SH2 domain"/>
    <property type="match status" value="1"/>
</dbReference>
<evidence type="ECO:0000313" key="33">
    <source>
        <dbReference type="Proteomes" id="UP000694520"/>
    </source>
</evidence>
<keyword evidence="7 27" id="KW-0808">Transferase</keyword>
<dbReference type="PROSITE" id="PS50002">
    <property type="entry name" value="SH3"/>
    <property type="match status" value="1"/>
</dbReference>
<keyword evidence="19" id="KW-0464">Manganese</keyword>
<dbReference type="SMART" id="SM00326">
    <property type="entry name" value="SH3"/>
    <property type="match status" value="1"/>
</dbReference>
<evidence type="ECO:0000259" key="29">
    <source>
        <dbReference type="PROSITE" id="PS50001"/>
    </source>
</evidence>
<organism evidence="32 33">
    <name type="scientific">Bos mutus grunniens</name>
    <name type="common">Wild yak</name>
    <name type="synonym">Bos grunniens</name>
    <dbReference type="NCBI Taxonomy" id="30521"/>
    <lineage>
        <taxon>Eukaryota</taxon>
        <taxon>Metazoa</taxon>
        <taxon>Chordata</taxon>
        <taxon>Craniata</taxon>
        <taxon>Vertebrata</taxon>
        <taxon>Euteleostomi</taxon>
        <taxon>Mammalia</taxon>
        <taxon>Eutheria</taxon>
        <taxon>Laurasiatheria</taxon>
        <taxon>Artiodactyla</taxon>
        <taxon>Ruminantia</taxon>
        <taxon>Pecora</taxon>
        <taxon>Bovidae</taxon>
        <taxon>Bovinae</taxon>
        <taxon>Bos</taxon>
    </lineage>
</organism>
<dbReference type="Gene3D" id="1.10.510.10">
    <property type="entry name" value="Transferase(Phosphotransferase) domain 1"/>
    <property type="match status" value="1"/>
</dbReference>
<keyword evidence="4 25" id="KW-0728">SH3 domain</keyword>
<dbReference type="Proteomes" id="UP000694520">
    <property type="component" value="Chromosome 14"/>
</dbReference>
<dbReference type="InterPro" id="IPR001245">
    <property type="entry name" value="Ser-Thr/Tyr_kinase_cat_dom"/>
</dbReference>
<dbReference type="CDD" id="cd11850">
    <property type="entry name" value="SH3_Abl"/>
    <property type="match status" value="1"/>
</dbReference>
<dbReference type="FunFam" id="3.30.505.10:FF:000004">
    <property type="entry name" value="Tyrosine-protein kinase"/>
    <property type="match status" value="1"/>
</dbReference>
<dbReference type="GO" id="GO:0005524">
    <property type="term" value="F:ATP binding"/>
    <property type="evidence" value="ECO:0007669"/>
    <property type="project" value="UniProtKB-UniRule"/>
</dbReference>
<reference evidence="32" key="1">
    <citation type="submission" date="2019-05" db="EMBL/GenBank/DDBJ databases">
        <authorList>
            <person name="Zhang S."/>
            <person name="Liu J."/>
        </authorList>
    </citation>
    <scope>NUCLEOTIDE SEQUENCE [LARGE SCALE GENOMIC DNA]</scope>
</reference>
<dbReference type="GO" id="GO:2000145">
    <property type="term" value="P:regulation of cell motility"/>
    <property type="evidence" value="ECO:0007669"/>
    <property type="project" value="UniProtKB-ARBA"/>
</dbReference>
<keyword evidence="9" id="KW-0479">Metal-binding</keyword>
<keyword evidence="5" id="KW-0963">Cytoplasm</keyword>
<dbReference type="InterPro" id="IPR050198">
    <property type="entry name" value="Non-receptor_tyrosine_kinases"/>
</dbReference>
<dbReference type="Gene3D" id="1.20.120.330">
    <property type="entry name" value="Nucleotidyltransferases domain 2"/>
    <property type="match status" value="2"/>
</dbReference>
<dbReference type="SMART" id="SM00808">
    <property type="entry name" value="FABD"/>
    <property type="match status" value="2"/>
</dbReference>
<evidence type="ECO:0000256" key="17">
    <source>
        <dbReference type="ARBA" id="ARBA00022999"/>
    </source>
</evidence>
<dbReference type="GeneTree" id="ENSGT00940000153838"/>
<protein>
    <recommendedName>
        <fullName evidence="27">Tyrosine-protein kinase</fullName>
        <ecNumber evidence="27">2.7.10.2</ecNumber>
    </recommendedName>
</protein>
<evidence type="ECO:0000256" key="1">
    <source>
        <dbReference type="ARBA" id="ARBA00001936"/>
    </source>
</evidence>
<feature type="region of interest" description="Disordered" evidence="28">
    <location>
        <begin position="679"/>
        <end position="772"/>
    </location>
</feature>
<dbReference type="InterPro" id="IPR020635">
    <property type="entry name" value="Tyr_kinase_cat_dom"/>
</dbReference>
<dbReference type="CDD" id="cd05052">
    <property type="entry name" value="PTKc_Abl"/>
    <property type="match status" value="1"/>
</dbReference>
<dbReference type="GO" id="GO:0001784">
    <property type="term" value="F:phosphotyrosine residue binding"/>
    <property type="evidence" value="ECO:0007669"/>
    <property type="project" value="Ensembl"/>
</dbReference>
<evidence type="ECO:0000256" key="28">
    <source>
        <dbReference type="SAM" id="MobiDB-lite"/>
    </source>
</evidence>
<evidence type="ECO:0000256" key="20">
    <source>
        <dbReference type="ARBA" id="ARBA00023212"/>
    </source>
</evidence>
<dbReference type="SUPFAM" id="SSF56112">
    <property type="entry name" value="Protein kinase-like (PK-like)"/>
    <property type="match status" value="1"/>
</dbReference>
<dbReference type="CDD" id="cd09935">
    <property type="entry name" value="SH2_ABL"/>
    <property type="match status" value="1"/>
</dbReference>
<dbReference type="FunFam" id="1.20.120.330:FF:000003">
    <property type="entry name" value="Tyrosine-protein kinase"/>
    <property type="match status" value="1"/>
</dbReference>
<feature type="region of interest" description="Disordered" evidence="28">
    <location>
        <begin position="840"/>
        <end position="936"/>
    </location>
</feature>
<dbReference type="InterPro" id="IPR035837">
    <property type="entry name" value="ABL_SH2"/>
</dbReference>
<evidence type="ECO:0000256" key="10">
    <source>
        <dbReference type="ARBA" id="ARBA00022741"/>
    </source>
</evidence>
<feature type="compositionally biased region" description="Basic and acidic residues" evidence="28">
    <location>
        <begin position="701"/>
        <end position="725"/>
    </location>
</feature>
<reference evidence="32" key="3">
    <citation type="submission" date="2025-09" db="UniProtKB">
        <authorList>
            <consortium name="Ensembl"/>
        </authorList>
    </citation>
    <scope>IDENTIFICATION</scope>
</reference>